<proteinExistence type="predicted"/>
<name>A0ABD2YZE2_9GENT</name>
<evidence type="ECO:0000313" key="3">
    <source>
        <dbReference type="Proteomes" id="UP001630127"/>
    </source>
</evidence>
<organism evidence="2 3">
    <name type="scientific">Cinchona calisaya</name>
    <dbReference type="NCBI Taxonomy" id="153742"/>
    <lineage>
        <taxon>Eukaryota</taxon>
        <taxon>Viridiplantae</taxon>
        <taxon>Streptophyta</taxon>
        <taxon>Embryophyta</taxon>
        <taxon>Tracheophyta</taxon>
        <taxon>Spermatophyta</taxon>
        <taxon>Magnoliopsida</taxon>
        <taxon>eudicotyledons</taxon>
        <taxon>Gunneridae</taxon>
        <taxon>Pentapetalae</taxon>
        <taxon>asterids</taxon>
        <taxon>lamiids</taxon>
        <taxon>Gentianales</taxon>
        <taxon>Rubiaceae</taxon>
        <taxon>Cinchonoideae</taxon>
        <taxon>Cinchoneae</taxon>
        <taxon>Cinchona</taxon>
    </lineage>
</organism>
<feature type="compositionally biased region" description="Polar residues" evidence="1">
    <location>
        <begin position="62"/>
        <end position="79"/>
    </location>
</feature>
<dbReference type="EMBL" id="JBJUIK010000011">
    <property type="protein sequence ID" value="KAL3512631.1"/>
    <property type="molecule type" value="Genomic_DNA"/>
</dbReference>
<protein>
    <submittedName>
        <fullName evidence="2">Uncharacterized protein</fullName>
    </submittedName>
</protein>
<feature type="compositionally biased region" description="Basic and acidic residues" evidence="1">
    <location>
        <begin position="82"/>
        <end position="94"/>
    </location>
</feature>
<sequence length="142" mass="15941">MAAKLEEVMRQFTLLEIEFGRVEINKRDVLQVMAGYRNIILGKTNWGLKRNKVQKNIRGKNPITQNKDASPGNEGSYSIVNPREEAIVLRKDSDNLSSGENSSKTNMTKDVSQVIQEVTMLESEKTESTSLNRKVVKKKGSG</sequence>
<gene>
    <name evidence="2" type="ORF">ACH5RR_025348</name>
</gene>
<comment type="caution">
    <text evidence="2">The sequence shown here is derived from an EMBL/GenBank/DDBJ whole genome shotgun (WGS) entry which is preliminary data.</text>
</comment>
<feature type="compositionally biased region" description="Polar residues" evidence="1">
    <location>
        <begin position="95"/>
        <end position="116"/>
    </location>
</feature>
<dbReference type="Proteomes" id="UP001630127">
    <property type="component" value="Unassembled WGS sequence"/>
</dbReference>
<keyword evidence="3" id="KW-1185">Reference proteome</keyword>
<evidence type="ECO:0000256" key="1">
    <source>
        <dbReference type="SAM" id="MobiDB-lite"/>
    </source>
</evidence>
<evidence type="ECO:0000313" key="2">
    <source>
        <dbReference type="EMBL" id="KAL3512631.1"/>
    </source>
</evidence>
<accession>A0ABD2YZE2</accession>
<feature type="region of interest" description="Disordered" evidence="1">
    <location>
        <begin position="57"/>
        <end position="142"/>
    </location>
</feature>
<reference evidence="2 3" key="1">
    <citation type="submission" date="2024-11" db="EMBL/GenBank/DDBJ databases">
        <title>A near-complete genome assembly of Cinchona calisaya.</title>
        <authorList>
            <person name="Lian D.C."/>
            <person name="Zhao X.W."/>
            <person name="Wei L."/>
        </authorList>
    </citation>
    <scope>NUCLEOTIDE SEQUENCE [LARGE SCALE GENOMIC DNA]</scope>
    <source>
        <tissue evidence="2">Nenye</tissue>
    </source>
</reference>
<dbReference type="AlphaFoldDB" id="A0ABD2YZE2"/>